<organism evidence="2 3">
    <name type="scientific">Ditylenchus dipsaci</name>
    <dbReference type="NCBI Taxonomy" id="166011"/>
    <lineage>
        <taxon>Eukaryota</taxon>
        <taxon>Metazoa</taxon>
        <taxon>Ecdysozoa</taxon>
        <taxon>Nematoda</taxon>
        <taxon>Chromadorea</taxon>
        <taxon>Rhabditida</taxon>
        <taxon>Tylenchina</taxon>
        <taxon>Tylenchomorpha</taxon>
        <taxon>Sphaerularioidea</taxon>
        <taxon>Anguinidae</taxon>
        <taxon>Anguininae</taxon>
        <taxon>Ditylenchus</taxon>
    </lineage>
</organism>
<feature type="signal peptide" evidence="1">
    <location>
        <begin position="1"/>
        <end position="24"/>
    </location>
</feature>
<proteinExistence type="predicted"/>
<dbReference type="AlphaFoldDB" id="A0A915E7F4"/>
<feature type="chain" id="PRO_5037668387" evidence="1">
    <location>
        <begin position="25"/>
        <end position="180"/>
    </location>
</feature>
<sequence length="180" mass="20273">MPNMLLRSSLLMFALIVCFLPITGTITAGEQKSINKVKAYLTTFLTDDQLHTILNNISIGCYQMKNITQLTSDAKTVVLSSLTGSQMMSVMPVYNAFNRDFGGLNAALEAMEPMFTALRNNLIPVLEQIQAKDFDWTNEGKGQTACIAQQYRMFNSFLTTNRMQTIMKERKQLLRLKIGL</sequence>
<reference evidence="3" key="1">
    <citation type="submission" date="2022-11" db="UniProtKB">
        <authorList>
            <consortium name="WormBaseParasite"/>
        </authorList>
    </citation>
    <scope>IDENTIFICATION</scope>
</reference>
<name>A0A915E7F4_9BILA</name>
<keyword evidence="1" id="KW-0732">Signal</keyword>
<evidence type="ECO:0000313" key="2">
    <source>
        <dbReference type="Proteomes" id="UP000887574"/>
    </source>
</evidence>
<dbReference type="WBParaSite" id="jg26553">
    <property type="protein sequence ID" value="jg26553"/>
    <property type="gene ID" value="jg26553"/>
</dbReference>
<evidence type="ECO:0000313" key="3">
    <source>
        <dbReference type="WBParaSite" id="jg26553"/>
    </source>
</evidence>
<dbReference type="Proteomes" id="UP000887574">
    <property type="component" value="Unplaced"/>
</dbReference>
<keyword evidence="2" id="KW-1185">Reference proteome</keyword>
<evidence type="ECO:0000256" key="1">
    <source>
        <dbReference type="SAM" id="SignalP"/>
    </source>
</evidence>
<protein>
    <submittedName>
        <fullName evidence="3">Uncharacterized protein</fullName>
    </submittedName>
</protein>
<accession>A0A915E7F4</accession>